<proteinExistence type="predicted"/>
<protein>
    <submittedName>
        <fullName evidence="1">Class I SAM-dependent methyltransferase</fullName>
    </submittedName>
</protein>
<dbReference type="SUPFAM" id="SSF53335">
    <property type="entry name" value="S-adenosyl-L-methionine-dependent methyltransferases"/>
    <property type="match status" value="1"/>
</dbReference>
<sequence>MSLRIDVTDVVDATGLTGTRLFQHQRRKNDLIELVGKHLPLGSRLLDVGCASGDIAIELAIRGYRVHGIDFEPERLKQAQWLAEKCGQDVTFTQSSFDDFDQSEAFDGIILGEVLEHFSDPGAMLRKAERILDKDGKIIITTPNMPSLNSRLRFLLLGSFPDNNPEHKFYFDNRRFKEVVDETNFIIEFFETRYANLPTSSVFLTSLEDVFLGWFPKLFRKSGNTIFAVLSMQTHSAGDT</sequence>
<name>A0A523UVT2_UNCT6</name>
<dbReference type="Pfam" id="PF13489">
    <property type="entry name" value="Methyltransf_23"/>
    <property type="match status" value="1"/>
</dbReference>
<dbReference type="AlphaFoldDB" id="A0A523UVT2"/>
<evidence type="ECO:0000313" key="2">
    <source>
        <dbReference type="Proteomes" id="UP000315525"/>
    </source>
</evidence>
<keyword evidence="1" id="KW-0489">Methyltransferase</keyword>
<dbReference type="InterPro" id="IPR029063">
    <property type="entry name" value="SAM-dependent_MTases_sf"/>
</dbReference>
<dbReference type="GO" id="GO:0008168">
    <property type="term" value="F:methyltransferase activity"/>
    <property type="evidence" value="ECO:0007669"/>
    <property type="project" value="UniProtKB-KW"/>
</dbReference>
<dbReference type="GO" id="GO:0032259">
    <property type="term" value="P:methylation"/>
    <property type="evidence" value="ECO:0007669"/>
    <property type="project" value="UniProtKB-KW"/>
</dbReference>
<dbReference type="EMBL" id="SOJN01000046">
    <property type="protein sequence ID" value="TET46663.1"/>
    <property type="molecule type" value="Genomic_DNA"/>
</dbReference>
<keyword evidence="1" id="KW-0808">Transferase</keyword>
<dbReference type="CDD" id="cd02440">
    <property type="entry name" value="AdoMet_MTases"/>
    <property type="match status" value="1"/>
</dbReference>
<accession>A0A523UVT2</accession>
<reference evidence="1 2" key="1">
    <citation type="submission" date="2019-03" db="EMBL/GenBank/DDBJ databases">
        <title>Metabolic potential of uncultured bacteria and archaea associated with petroleum seepage in deep-sea sediments.</title>
        <authorList>
            <person name="Dong X."/>
            <person name="Hubert C."/>
        </authorList>
    </citation>
    <scope>NUCLEOTIDE SEQUENCE [LARGE SCALE GENOMIC DNA]</scope>
    <source>
        <strain evidence="1">E44_bin18</strain>
    </source>
</reference>
<dbReference type="Proteomes" id="UP000315525">
    <property type="component" value="Unassembled WGS sequence"/>
</dbReference>
<dbReference type="PANTHER" id="PTHR43861">
    <property type="entry name" value="TRANS-ACONITATE 2-METHYLTRANSFERASE-RELATED"/>
    <property type="match status" value="1"/>
</dbReference>
<organism evidence="1 2">
    <name type="scientific">candidate division TA06 bacterium</name>
    <dbReference type="NCBI Taxonomy" id="2250710"/>
    <lineage>
        <taxon>Bacteria</taxon>
        <taxon>Bacteria division TA06</taxon>
    </lineage>
</organism>
<evidence type="ECO:0000313" key="1">
    <source>
        <dbReference type="EMBL" id="TET46663.1"/>
    </source>
</evidence>
<gene>
    <name evidence="1" type="ORF">E3J62_03420</name>
</gene>
<comment type="caution">
    <text evidence="1">The sequence shown here is derived from an EMBL/GenBank/DDBJ whole genome shotgun (WGS) entry which is preliminary data.</text>
</comment>
<dbReference type="Gene3D" id="3.40.50.150">
    <property type="entry name" value="Vaccinia Virus protein VP39"/>
    <property type="match status" value="1"/>
</dbReference>